<evidence type="ECO:0000256" key="6">
    <source>
        <dbReference type="ARBA" id="ARBA00022989"/>
    </source>
</evidence>
<evidence type="ECO:0000259" key="11">
    <source>
        <dbReference type="Pfam" id="PF01545"/>
    </source>
</evidence>
<evidence type="ECO:0000313" key="13">
    <source>
        <dbReference type="EMBL" id="TWH10416.1"/>
    </source>
</evidence>
<evidence type="ECO:0000256" key="2">
    <source>
        <dbReference type="ARBA" id="ARBA00008873"/>
    </source>
</evidence>
<evidence type="ECO:0000256" key="9">
    <source>
        <dbReference type="SAM" id="MobiDB-lite"/>
    </source>
</evidence>
<dbReference type="AlphaFoldDB" id="A0A562DLI5"/>
<dbReference type="SUPFAM" id="SSF160240">
    <property type="entry name" value="Cation efflux protein cytoplasmic domain-like"/>
    <property type="match status" value="1"/>
</dbReference>
<keyword evidence="4 10" id="KW-0812">Transmembrane</keyword>
<feature type="compositionally biased region" description="Basic and acidic residues" evidence="9">
    <location>
        <begin position="9"/>
        <end position="30"/>
    </location>
</feature>
<feature type="region of interest" description="Disordered" evidence="9">
    <location>
        <begin position="1"/>
        <end position="62"/>
    </location>
</feature>
<evidence type="ECO:0000256" key="4">
    <source>
        <dbReference type="ARBA" id="ARBA00022692"/>
    </source>
</evidence>
<dbReference type="InterPro" id="IPR050681">
    <property type="entry name" value="CDF/SLC30A"/>
</dbReference>
<reference evidence="13 14" key="1">
    <citation type="submission" date="2019-07" db="EMBL/GenBank/DDBJ databases">
        <title>Genome sequencing of lignin-degrading bacterial isolates.</title>
        <authorList>
            <person name="Gladden J."/>
        </authorList>
    </citation>
    <scope>NUCLEOTIDE SEQUENCE [LARGE SCALE GENOMIC DNA]</scope>
    <source>
        <strain evidence="13 14">J19</strain>
    </source>
</reference>
<feature type="transmembrane region" description="Helical" evidence="10">
    <location>
        <begin position="71"/>
        <end position="91"/>
    </location>
</feature>
<gene>
    <name evidence="13" type="ORF">L613_002600000040</name>
</gene>
<dbReference type="InterPro" id="IPR027469">
    <property type="entry name" value="Cation_efflux_TMD_sf"/>
</dbReference>
<organism evidence="13 14">
    <name type="scientific">Pseudoxanthomonas taiwanensis J19</name>
    <dbReference type="NCBI Taxonomy" id="935569"/>
    <lineage>
        <taxon>Bacteria</taxon>
        <taxon>Pseudomonadati</taxon>
        <taxon>Pseudomonadota</taxon>
        <taxon>Gammaproteobacteria</taxon>
        <taxon>Lysobacterales</taxon>
        <taxon>Lysobacteraceae</taxon>
        <taxon>Pseudoxanthomonas</taxon>
    </lineage>
</organism>
<dbReference type="InterPro" id="IPR002524">
    <property type="entry name" value="Cation_efflux"/>
</dbReference>
<keyword evidence="8 10" id="KW-0472">Membrane</keyword>
<keyword evidence="3" id="KW-0813">Transport</keyword>
<dbReference type="Gene3D" id="1.20.1510.10">
    <property type="entry name" value="Cation efflux protein transmembrane domain"/>
    <property type="match status" value="1"/>
</dbReference>
<feature type="compositionally biased region" description="Basic and acidic residues" evidence="9">
    <location>
        <begin position="38"/>
        <end position="47"/>
    </location>
</feature>
<dbReference type="NCBIfam" id="TIGR01297">
    <property type="entry name" value="CDF"/>
    <property type="match status" value="1"/>
</dbReference>
<keyword evidence="7" id="KW-0406">Ion transport</keyword>
<evidence type="ECO:0000256" key="8">
    <source>
        <dbReference type="ARBA" id="ARBA00023136"/>
    </source>
</evidence>
<evidence type="ECO:0000256" key="5">
    <source>
        <dbReference type="ARBA" id="ARBA00022906"/>
    </source>
</evidence>
<dbReference type="PANTHER" id="PTHR11562">
    <property type="entry name" value="CATION EFFLUX PROTEIN/ ZINC TRANSPORTER"/>
    <property type="match status" value="1"/>
</dbReference>
<feature type="transmembrane region" description="Helical" evidence="10">
    <location>
        <begin position="209"/>
        <end position="231"/>
    </location>
</feature>
<feature type="domain" description="Cation efflux protein transmembrane" evidence="11">
    <location>
        <begin position="72"/>
        <end position="262"/>
    </location>
</feature>
<protein>
    <submittedName>
        <fullName evidence="13">Cobalt-zinc-cadmium efflux system protein</fullName>
    </submittedName>
</protein>
<comment type="subcellular location">
    <subcellularLocation>
        <location evidence="1">Membrane</location>
        <topology evidence="1">Multi-pass membrane protein</topology>
    </subcellularLocation>
</comment>
<evidence type="ECO:0000313" key="14">
    <source>
        <dbReference type="Proteomes" id="UP000321583"/>
    </source>
</evidence>
<evidence type="ECO:0000256" key="1">
    <source>
        <dbReference type="ARBA" id="ARBA00004141"/>
    </source>
</evidence>
<feature type="domain" description="Cation efflux protein cytoplasmic" evidence="12">
    <location>
        <begin position="266"/>
        <end position="339"/>
    </location>
</feature>
<feature type="transmembrane region" description="Helical" evidence="10">
    <location>
        <begin position="169"/>
        <end position="188"/>
    </location>
</feature>
<keyword evidence="5" id="KW-0864">Zinc transport</keyword>
<sequence length="352" mass="36869">MHAPAGAGHDAREHGQHGHDAHGSGRHDHAPSGAHAAGGHDGHEHGHGGHHHHGPGGHSHVPAEIRHERPLWWALGLTATVLAAEAVGAWLTNSLALLSDAAHMATDTLALGIALVAVRLARRPPDARRTYGYARFEALGALANGGLLFVLAGYILWEAWQRFRAPLPVASLGMLGVACVGLACNLAAMKLLHAGAGQSLNLKGAYLEVWSDMLGSLAVILAAGIIHFTGWTWVDPLLAVLIGLWVLPRTWILVREALNVLMEGVPNGVDLQALRRDLEAQAGVAGVHDLHVWALASRTPALSAHVVVGEDADADAVRRALAGMIAERHGIAHVTLQMEAGGGEPCHGCGHA</sequence>
<keyword evidence="14" id="KW-1185">Reference proteome</keyword>
<dbReference type="Proteomes" id="UP000321583">
    <property type="component" value="Unassembled WGS sequence"/>
</dbReference>
<evidence type="ECO:0000256" key="10">
    <source>
        <dbReference type="SAM" id="Phobius"/>
    </source>
</evidence>
<feature type="transmembrane region" description="Helical" evidence="10">
    <location>
        <begin position="237"/>
        <end position="254"/>
    </location>
</feature>
<dbReference type="InterPro" id="IPR027470">
    <property type="entry name" value="Cation_efflux_CTD"/>
</dbReference>
<dbReference type="GO" id="GO:0005385">
    <property type="term" value="F:zinc ion transmembrane transporter activity"/>
    <property type="evidence" value="ECO:0007669"/>
    <property type="project" value="TreeGrafter"/>
</dbReference>
<evidence type="ECO:0000256" key="7">
    <source>
        <dbReference type="ARBA" id="ARBA00023065"/>
    </source>
</evidence>
<dbReference type="Pfam" id="PF01545">
    <property type="entry name" value="Cation_efflux"/>
    <property type="match status" value="1"/>
</dbReference>
<accession>A0A562DLI5</accession>
<proteinExistence type="inferred from homology"/>
<comment type="similarity">
    <text evidence="2">Belongs to the cation diffusion facilitator (CDF) transporter (TC 2.A.4) family. SLC30A subfamily.</text>
</comment>
<dbReference type="InterPro" id="IPR036837">
    <property type="entry name" value="Cation_efflux_CTD_sf"/>
</dbReference>
<evidence type="ECO:0000259" key="12">
    <source>
        <dbReference type="Pfam" id="PF16916"/>
    </source>
</evidence>
<dbReference type="InterPro" id="IPR058533">
    <property type="entry name" value="Cation_efflux_TM"/>
</dbReference>
<dbReference type="SUPFAM" id="SSF161111">
    <property type="entry name" value="Cation efflux protein transmembrane domain-like"/>
    <property type="match status" value="1"/>
</dbReference>
<comment type="caution">
    <text evidence="13">The sequence shown here is derived from an EMBL/GenBank/DDBJ whole genome shotgun (WGS) entry which is preliminary data.</text>
</comment>
<feature type="transmembrane region" description="Helical" evidence="10">
    <location>
        <begin position="133"/>
        <end position="157"/>
    </location>
</feature>
<keyword evidence="5" id="KW-0862">Zinc</keyword>
<dbReference type="EMBL" id="VLJS01000054">
    <property type="protein sequence ID" value="TWH10416.1"/>
    <property type="molecule type" value="Genomic_DNA"/>
</dbReference>
<evidence type="ECO:0000256" key="3">
    <source>
        <dbReference type="ARBA" id="ARBA00022448"/>
    </source>
</evidence>
<keyword evidence="6 10" id="KW-1133">Transmembrane helix</keyword>
<dbReference type="Pfam" id="PF16916">
    <property type="entry name" value="ZT_dimer"/>
    <property type="match status" value="1"/>
</dbReference>
<dbReference type="GO" id="GO:0005886">
    <property type="term" value="C:plasma membrane"/>
    <property type="evidence" value="ECO:0007669"/>
    <property type="project" value="TreeGrafter"/>
</dbReference>
<name>A0A562DLI5_9GAMM</name>
<feature type="transmembrane region" description="Helical" evidence="10">
    <location>
        <begin position="103"/>
        <end position="121"/>
    </location>
</feature>
<dbReference type="PANTHER" id="PTHR11562:SF17">
    <property type="entry name" value="RE54080P-RELATED"/>
    <property type="match status" value="1"/>
</dbReference>